<protein>
    <submittedName>
        <fullName evidence="10">DMT family transporter</fullName>
    </submittedName>
</protein>
<organism evidence="10 11">
    <name type="scientific">Bilifractor porci</name>
    <dbReference type="NCBI Taxonomy" id="2606636"/>
    <lineage>
        <taxon>Bacteria</taxon>
        <taxon>Bacillati</taxon>
        <taxon>Bacillota</taxon>
        <taxon>Clostridia</taxon>
        <taxon>Lachnospirales</taxon>
        <taxon>Lachnospiraceae</taxon>
        <taxon>Bilifractor</taxon>
    </lineage>
</organism>
<feature type="transmembrane region" description="Helical" evidence="8">
    <location>
        <begin position="193"/>
        <end position="211"/>
    </location>
</feature>
<comment type="caution">
    <text evidence="10">The sequence shown here is derived from an EMBL/GenBank/DDBJ whole genome shotgun (WGS) entry which is preliminary data.</text>
</comment>
<keyword evidence="4 8" id="KW-0812">Transmembrane</keyword>
<feature type="transmembrane region" description="Helical" evidence="8">
    <location>
        <begin position="165"/>
        <end position="181"/>
    </location>
</feature>
<feature type="transmembrane region" description="Helical" evidence="8">
    <location>
        <begin position="112"/>
        <end position="130"/>
    </location>
</feature>
<feature type="compositionally biased region" description="Basic and acidic residues" evidence="7">
    <location>
        <begin position="302"/>
        <end position="314"/>
    </location>
</feature>
<keyword evidence="5 8" id="KW-1133">Transmembrane helix</keyword>
<evidence type="ECO:0000256" key="8">
    <source>
        <dbReference type="SAM" id="Phobius"/>
    </source>
</evidence>
<feature type="domain" description="EamA" evidence="9">
    <location>
        <begin position="10"/>
        <end position="152"/>
    </location>
</feature>
<dbReference type="AlphaFoldDB" id="A0A7X2PAH0"/>
<dbReference type="Proteomes" id="UP000466864">
    <property type="component" value="Unassembled WGS sequence"/>
</dbReference>
<evidence type="ECO:0000256" key="2">
    <source>
        <dbReference type="ARBA" id="ARBA00007362"/>
    </source>
</evidence>
<evidence type="ECO:0000313" key="10">
    <source>
        <dbReference type="EMBL" id="MST83060.1"/>
    </source>
</evidence>
<reference evidence="10 11" key="1">
    <citation type="submission" date="2019-08" db="EMBL/GenBank/DDBJ databases">
        <title>In-depth cultivation of the pig gut microbiome towards novel bacterial diversity and tailored functional studies.</title>
        <authorList>
            <person name="Wylensek D."/>
            <person name="Hitch T.C.A."/>
            <person name="Clavel T."/>
        </authorList>
    </citation>
    <scope>NUCLEOTIDE SEQUENCE [LARGE SCALE GENOMIC DNA]</scope>
    <source>
        <strain evidence="10 11">Oil+RF-744-WCA-WT-13</strain>
    </source>
</reference>
<dbReference type="PANTHER" id="PTHR42920">
    <property type="entry name" value="OS03G0707200 PROTEIN-RELATED"/>
    <property type="match status" value="1"/>
</dbReference>
<evidence type="ECO:0000259" key="9">
    <source>
        <dbReference type="Pfam" id="PF00892"/>
    </source>
</evidence>
<feature type="compositionally biased region" description="Polar residues" evidence="7">
    <location>
        <begin position="315"/>
        <end position="325"/>
    </location>
</feature>
<evidence type="ECO:0000256" key="4">
    <source>
        <dbReference type="ARBA" id="ARBA00022692"/>
    </source>
</evidence>
<feature type="transmembrane region" description="Helical" evidence="8">
    <location>
        <begin position="35"/>
        <end position="56"/>
    </location>
</feature>
<evidence type="ECO:0000313" key="11">
    <source>
        <dbReference type="Proteomes" id="UP000466864"/>
    </source>
</evidence>
<keyword evidence="11" id="KW-1185">Reference proteome</keyword>
<evidence type="ECO:0000256" key="7">
    <source>
        <dbReference type="SAM" id="MobiDB-lite"/>
    </source>
</evidence>
<accession>A0A7X2PAH0</accession>
<feature type="region of interest" description="Disordered" evidence="7">
    <location>
        <begin position="302"/>
        <end position="325"/>
    </location>
</feature>
<proteinExistence type="inferred from homology"/>
<feature type="transmembrane region" description="Helical" evidence="8">
    <location>
        <begin position="137"/>
        <end position="159"/>
    </location>
</feature>
<evidence type="ECO:0000256" key="5">
    <source>
        <dbReference type="ARBA" id="ARBA00022989"/>
    </source>
</evidence>
<dbReference type="InterPro" id="IPR037185">
    <property type="entry name" value="EmrE-like"/>
</dbReference>
<name>A0A7X2PAH0_9FIRM</name>
<evidence type="ECO:0000256" key="3">
    <source>
        <dbReference type="ARBA" id="ARBA00022475"/>
    </source>
</evidence>
<feature type="transmembrane region" description="Helical" evidence="8">
    <location>
        <begin position="253"/>
        <end position="273"/>
    </location>
</feature>
<dbReference type="Pfam" id="PF00892">
    <property type="entry name" value="EamA"/>
    <property type="match status" value="2"/>
</dbReference>
<feature type="transmembrane region" description="Helical" evidence="8">
    <location>
        <begin position="82"/>
        <end position="106"/>
    </location>
</feature>
<evidence type="ECO:0000256" key="1">
    <source>
        <dbReference type="ARBA" id="ARBA00004651"/>
    </source>
</evidence>
<dbReference type="InterPro" id="IPR000620">
    <property type="entry name" value="EamA_dom"/>
</dbReference>
<feature type="domain" description="EamA" evidence="9">
    <location>
        <begin position="162"/>
        <end position="294"/>
    </location>
</feature>
<comment type="similarity">
    <text evidence="2">Belongs to the EamA transporter family.</text>
</comment>
<gene>
    <name evidence="10" type="ORF">FYJ60_12220</name>
</gene>
<dbReference type="GO" id="GO:0005886">
    <property type="term" value="C:plasma membrane"/>
    <property type="evidence" value="ECO:0007669"/>
    <property type="project" value="UniProtKB-SubCell"/>
</dbReference>
<dbReference type="EMBL" id="VUMV01000015">
    <property type="protein sequence ID" value="MST83060.1"/>
    <property type="molecule type" value="Genomic_DNA"/>
</dbReference>
<comment type="subcellular location">
    <subcellularLocation>
        <location evidence="1">Cell membrane</location>
        <topology evidence="1">Multi-pass membrane protein</topology>
    </subcellularLocation>
</comment>
<dbReference type="InterPro" id="IPR051258">
    <property type="entry name" value="Diverse_Substrate_Transporter"/>
</dbReference>
<sequence length="325" mass="35249">MKSVRIRHSFYLLLATLFWGTTFVAQSVAMNSLGPYTYNVCRFLVGFAVLLPLGIWSGRRDPHAVNYKNHTKESASQRRRSLLLGGIACGICIFLSGSLQQIGLVYTTAGKSGFLTAMYILLVPVFGLFLHRKCPVTVWIASAIAVVGLYFLCITENVSINKGDVITLCSAAVFAVHILVVDRVSPEVNGVQLSAFQFLIGGLVSVIPMLLFESPSWVAVSHAWGPILYAGIFSCGVAYTLQIIGQRDLNPTVASLLMSLESCIAVISSWLILGDTMSGRELFGCVLMFCAIILAQLPEKKKASDGTDRRKDIRSAQTVGAAEQS</sequence>
<evidence type="ECO:0000256" key="6">
    <source>
        <dbReference type="ARBA" id="ARBA00023136"/>
    </source>
</evidence>
<dbReference type="PANTHER" id="PTHR42920:SF5">
    <property type="entry name" value="EAMA DOMAIN-CONTAINING PROTEIN"/>
    <property type="match status" value="1"/>
</dbReference>
<dbReference type="RefSeq" id="WP_154458964.1">
    <property type="nucleotide sequence ID" value="NZ_VUMV01000015.1"/>
</dbReference>
<keyword evidence="3" id="KW-1003">Cell membrane</keyword>
<keyword evidence="6 8" id="KW-0472">Membrane</keyword>
<feature type="transmembrane region" description="Helical" evidence="8">
    <location>
        <begin position="223"/>
        <end position="241"/>
    </location>
</feature>
<dbReference type="SUPFAM" id="SSF103481">
    <property type="entry name" value="Multidrug resistance efflux transporter EmrE"/>
    <property type="match status" value="2"/>
</dbReference>